<dbReference type="PROSITE" id="PS51910">
    <property type="entry name" value="GH18_2"/>
    <property type="match status" value="1"/>
</dbReference>
<evidence type="ECO:0000259" key="4">
    <source>
        <dbReference type="PROSITE" id="PS51910"/>
    </source>
</evidence>
<proteinExistence type="predicted"/>
<evidence type="ECO:0000259" key="3">
    <source>
        <dbReference type="PROSITE" id="PS51782"/>
    </source>
</evidence>
<dbReference type="SUPFAM" id="SSF51445">
    <property type="entry name" value="(Trans)glycosidases"/>
    <property type="match status" value="1"/>
</dbReference>
<comment type="caution">
    <text evidence="5">The sequence shown here is derived from an EMBL/GenBank/DDBJ whole genome shotgun (WGS) entry which is preliminary data.</text>
</comment>
<dbReference type="InterPro" id="IPR036779">
    <property type="entry name" value="LysM_dom_sf"/>
</dbReference>
<dbReference type="Proteomes" id="UP001235343">
    <property type="component" value="Unassembled WGS sequence"/>
</dbReference>
<dbReference type="InterPro" id="IPR001387">
    <property type="entry name" value="Cro/C1-type_HTH"/>
</dbReference>
<evidence type="ECO:0000256" key="1">
    <source>
        <dbReference type="ARBA" id="ARBA00023295"/>
    </source>
</evidence>
<reference evidence="5 6" key="1">
    <citation type="submission" date="2023-06" db="EMBL/GenBank/DDBJ databases">
        <title>Aquibacillus rhizosphaerae LR5S19.</title>
        <authorList>
            <person name="Sun J.-Q."/>
        </authorList>
    </citation>
    <scope>NUCLEOTIDE SEQUENCE [LARGE SCALE GENOMIC DNA]</scope>
    <source>
        <strain evidence="5 6">LR5S19</strain>
    </source>
</reference>
<feature type="domain" description="LysM" evidence="3">
    <location>
        <begin position="1656"/>
        <end position="1699"/>
    </location>
</feature>
<dbReference type="Pfam" id="PF00704">
    <property type="entry name" value="Glyco_hydro_18"/>
    <property type="match status" value="1"/>
</dbReference>
<feature type="domain" description="LysM" evidence="3">
    <location>
        <begin position="342"/>
        <end position="385"/>
    </location>
</feature>
<feature type="domain" description="GH18" evidence="4">
    <location>
        <begin position="1308"/>
        <end position="1632"/>
    </location>
</feature>
<evidence type="ECO:0000313" key="5">
    <source>
        <dbReference type="EMBL" id="MDL4842678.1"/>
    </source>
</evidence>
<name>A0ABT7L9Z3_9BACI</name>
<dbReference type="InterPro" id="IPR029070">
    <property type="entry name" value="Chitinase_insertion_sf"/>
</dbReference>
<dbReference type="InterPro" id="IPR011583">
    <property type="entry name" value="Chitinase_II/V-like_cat"/>
</dbReference>
<evidence type="ECO:0000313" key="6">
    <source>
        <dbReference type="Proteomes" id="UP001235343"/>
    </source>
</evidence>
<dbReference type="CDD" id="cd00118">
    <property type="entry name" value="LysM"/>
    <property type="match status" value="8"/>
</dbReference>
<accession>A0ABT7L9Z3</accession>
<feature type="domain" description="LysM" evidence="3">
    <location>
        <begin position="99"/>
        <end position="142"/>
    </location>
</feature>
<dbReference type="InterPro" id="IPR018392">
    <property type="entry name" value="LysM"/>
</dbReference>
<feature type="domain" description="LysM" evidence="3">
    <location>
        <begin position="209"/>
        <end position="252"/>
    </location>
</feature>
<keyword evidence="6" id="KW-1185">Reference proteome</keyword>
<feature type="domain" description="LysM" evidence="3">
    <location>
        <begin position="280"/>
        <end position="323"/>
    </location>
</feature>
<dbReference type="InterPro" id="IPR041498">
    <property type="entry name" value="Big_6"/>
</dbReference>
<dbReference type="SUPFAM" id="SSF54106">
    <property type="entry name" value="LysM domain"/>
    <property type="match status" value="8"/>
</dbReference>
<dbReference type="SMART" id="SM00257">
    <property type="entry name" value="LysM"/>
    <property type="match status" value="8"/>
</dbReference>
<dbReference type="PANTHER" id="PTHR33734">
    <property type="entry name" value="LYSM DOMAIN-CONTAINING GPI-ANCHORED PROTEIN 2"/>
    <property type="match status" value="1"/>
</dbReference>
<keyword evidence="1" id="KW-0326">Glycosidase</keyword>
<protein>
    <submittedName>
        <fullName evidence="5">LysM peptidoglycan-binding domain-containing protein</fullName>
    </submittedName>
</protein>
<dbReference type="PANTHER" id="PTHR33734:SF22">
    <property type="entry name" value="MEMBRANE-BOUND LYTIC MUREIN TRANSGLYCOSYLASE D"/>
    <property type="match status" value="1"/>
</dbReference>
<dbReference type="Gene3D" id="3.20.20.80">
    <property type="entry name" value="Glycosidases"/>
    <property type="match status" value="1"/>
</dbReference>
<feature type="domain" description="LysM" evidence="3">
    <location>
        <begin position="1258"/>
        <end position="1301"/>
    </location>
</feature>
<dbReference type="PROSITE" id="PS50943">
    <property type="entry name" value="HTH_CROC1"/>
    <property type="match status" value="1"/>
</dbReference>
<dbReference type="InterPro" id="IPR017853">
    <property type="entry name" value="GH"/>
</dbReference>
<organism evidence="5 6">
    <name type="scientific">Aquibacillus rhizosphaerae</name>
    <dbReference type="NCBI Taxonomy" id="3051431"/>
    <lineage>
        <taxon>Bacteria</taxon>
        <taxon>Bacillati</taxon>
        <taxon>Bacillota</taxon>
        <taxon>Bacilli</taxon>
        <taxon>Bacillales</taxon>
        <taxon>Bacillaceae</taxon>
        <taxon>Aquibacillus</taxon>
    </lineage>
</organism>
<dbReference type="SMART" id="SM00636">
    <property type="entry name" value="Glyco_18"/>
    <property type="match status" value="1"/>
</dbReference>
<dbReference type="NCBIfam" id="NF033510">
    <property type="entry name" value="Ca_tandemer"/>
    <property type="match status" value="3"/>
</dbReference>
<keyword evidence="1" id="KW-0378">Hydrolase</keyword>
<feature type="domain" description="LysM" evidence="3">
    <location>
        <begin position="145"/>
        <end position="188"/>
    </location>
</feature>
<dbReference type="RefSeq" id="WP_285933968.1">
    <property type="nucleotide sequence ID" value="NZ_JASTZU010000062.1"/>
</dbReference>
<dbReference type="EMBL" id="JASTZU010000062">
    <property type="protein sequence ID" value="MDL4842678.1"/>
    <property type="molecule type" value="Genomic_DNA"/>
</dbReference>
<dbReference type="Pfam" id="PF17936">
    <property type="entry name" value="Big_6"/>
    <property type="match status" value="2"/>
</dbReference>
<dbReference type="InterPro" id="IPR001223">
    <property type="entry name" value="Glyco_hydro18_cat"/>
</dbReference>
<dbReference type="PROSITE" id="PS51782">
    <property type="entry name" value="LYSM"/>
    <property type="match status" value="8"/>
</dbReference>
<dbReference type="InterPro" id="IPR013783">
    <property type="entry name" value="Ig-like_fold"/>
</dbReference>
<sequence length="1762" mass="192211">MQLRDYKLIKEQNNFILVVYLDSHTTEFSSEFGKNPGKTTELQTKIRELVTKQYPNVRVTAAKIMIGSMLVTTMYFGGGVSNVSAETDTATVTLIPANDVYTVKSGDSLSLIAKRFNTTVTAIKDSNHMENDVIHVNQTLSLPFFTYSVQSGDSISVIAKSYNTTAESIRSLNQLTSDMIYIGQKLKIPISISSNQPKVDMSVDDEVNTSYTVVSGDTLFLIAQRFNVTVDQLRALNNLSSDMLLVGQVLKVSSIQKETPEVPVVNEPVKESVENNTNTTNYVVVSGDSLSLIAKKNNTTVDRIKEMNNLTADLISIGQVIVIPGNTLSPEAPIPTESTEMLTHTVVSGDYLSVLAKKYNVTIDAIKKSNHLTSDTVYIGQQLKIPNVTEIDTSAPASPMIDDMNTVTSEQQGNIVVSGLAEAHASINISVTDGVSTITNQVTSGVDGTYKQTVDLSNLNDGNLTVAITATDQGGNQSQASRMTIKKDTMVSTPIFITQLPIINKQNVAAYPLSGNADPGSTVEVVATDGINPPIHKQSIADDQGNFLVYLNLSNLNDGEISMQSYAVDVVGNTSPSIEKSVNKDTNISTPSIGELQVITSENVQQYRISGTSDSNTSLKISATDGVKTVLSQKILTKEAGDFQANVDVSSLNDGTITLKIIAEDQAGNTSQQSEKTVIKDTFITKPVIDNNEQVTNLNANHYTIFGVAEPGSTIEISVLDRDANMVTAEVEANETGEFRTIVNLLALHDGELTVVTRAVDLYRNSSLDESTMIIKDTSIAPPVIRSTAQVNDESQTSYIVFGNAQSGSTVEVILSDESNQEITTTVKTNDMGEFSVEVDISILEDTKIKVTATQTSKAGVKSESSTTEVMKDTEAPTAPIFHNNYFINKENQTDYVLIGTAERNAELHINIFNASGQKIELEETADEKGKFEIPVDLTSIQDGDVIFEFSQKDNAGNSSPWMRKTIIKDTIAPGVIEMNQLQPVYYGNSDAYHIGGKTEPNTTVDISIKDGVTTITETATTDTDGVFNLPIDVSNLRDGDVNVSLTQIDAAGNTSDTKLISVKKDTSIPAEITLPSLPYVNANNSAEYIMEGLSEEEGALVSFTISDGDTNITKSSEVIDGLFSENFDLTIFEDGPLSIEIFQTDLAGNSGIVQASTIEKDTVIEQPDIAKSGISLQNQQYIYNVIGTAEPKATVDITLTDAEGNQIAKRTVNADDRGFFMLNNIFFEQSMLKGLEVSITQTDLAGNTSEVITVDTTYYTVTEGDTLYTIAKRYNTTVDALMSVNQLTSEVIQPNQTIQLPIHASEVVNLGYMYFGNTNEYVNTVNQTGHTMNIVSPSYFDINPDGTLKLTYQVDPNFIKTMHQQGVRVVPFLSNHWNRDVGRAMLANKELAARQIADAIERYNLDGVNVDIENVTDADRENYTEFVRLLRQLIPDTKEVSVAVAANPNGWSTGWHGSYDYTGLAKYADYLMIMSYDESYPGGEAGPVASADWVERSIQYAINQQVPNEKIVMGIAHYGRYWIEGFNYGGFGISNSQVEKMINMYDGEVVFDEISKTPKAIVTIENDDPIMMVAGSNLIPGTYTIWFENDASIEQKLSLVSEYNIRGVGNWSVGQENPSIWNSYSTTLPTSVPTTVVNASPKEDELKEPIEQNFNNYTVVSGDNLWAIAERNKTTINTIKDINELTTDVLFVGQVLKLPITSTSITAEELLPEATKVTYTVVSGDSLSVIAKKYNTTVHAIKQTNNLTLDTIYIGQNLIIP</sequence>
<feature type="domain" description="HTH cro/C1-type" evidence="2">
    <location>
        <begin position="212"/>
        <end position="233"/>
    </location>
</feature>
<gene>
    <name evidence="5" type="ORF">QQS35_19785</name>
</gene>
<feature type="domain" description="LysM" evidence="3">
    <location>
        <begin position="1718"/>
        <end position="1761"/>
    </location>
</feature>
<evidence type="ECO:0000259" key="2">
    <source>
        <dbReference type="PROSITE" id="PS50943"/>
    </source>
</evidence>
<dbReference type="Gene3D" id="2.60.40.10">
    <property type="entry name" value="Immunoglobulins"/>
    <property type="match status" value="8"/>
</dbReference>
<dbReference type="Gene3D" id="3.10.50.10">
    <property type="match status" value="1"/>
</dbReference>
<dbReference type="Gene3D" id="3.10.350.10">
    <property type="entry name" value="LysM domain"/>
    <property type="match status" value="8"/>
</dbReference>
<dbReference type="Pfam" id="PF01476">
    <property type="entry name" value="LysM"/>
    <property type="match status" value="8"/>
</dbReference>